<reference evidence="2 3" key="1">
    <citation type="submission" date="2024-08" db="EMBL/GenBank/DDBJ databases">
        <title>Whole-genome sequencing of halo(alkali)philic microorganisms from hypersaline lakes.</title>
        <authorList>
            <person name="Sorokin D.Y."/>
            <person name="Merkel A.Y."/>
            <person name="Messina E."/>
            <person name="Yakimov M."/>
        </authorList>
    </citation>
    <scope>NUCLEOTIDE SEQUENCE [LARGE SCALE GENOMIC DNA]</scope>
    <source>
        <strain evidence="2 3">AB-hyl4</strain>
    </source>
</reference>
<evidence type="ECO:0008006" key="4">
    <source>
        <dbReference type="Google" id="ProtNLM"/>
    </source>
</evidence>
<gene>
    <name evidence="2" type="ORF">ACERK3_10050</name>
</gene>
<feature type="region of interest" description="Disordered" evidence="1">
    <location>
        <begin position="1"/>
        <end position="22"/>
    </location>
</feature>
<dbReference type="Proteomes" id="UP001575105">
    <property type="component" value="Unassembled WGS sequence"/>
</dbReference>
<feature type="compositionally biased region" description="Basic and acidic residues" evidence="1">
    <location>
        <begin position="267"/>
        <end position="276"/>
    </location>
</feature>
<evidence type="ECO:0000313" key="3">
    <source>
        <dbReference type="Proteomes" id="UP001575105"/>
    </source>
</evidence>
<sequence length="287" mass="32882">MTTQTSDKTVRARPGSLRALGDAEPPTVITLAGEPYQRITVFKHDTFAGTALYEGPAGKVIAKFNRAAPALGVPMQWLGRRLARRETRVLERLQGIEGIPRSAGPVEIDGQPAPYVTAHHFIEGHPLAEHQRVDDAFFPTLVQMLEQVHARGVAHVDLNKRENIIVGHDGKPNLIDYQIHYALPHRFPGNNPLARLILRMLQRSDHYHLLKHRIHHRPDQLPEDMRNLDALRPWWIRFWRQIATPWRISRRWVLVKLRIRSGDGRAHSEHEPEVAFRPRSSSTDEQS</sequence>
<protein>
    <recommendedName>
        <fullName evidence="4">RIO1 family protein</fullName>
    </recommendedName>
</protein>
<keyword evidence="3" id="KW-1185">Reference proteome</keyword>
<dbReference type="SUPFAM" id="SSF56112">
    <property type="entry name" value="Protein kinase-like (PK-like)"/>
    <property type="match status" value="1"/>
</dbReference>
<dbReference type="RefSeq" id="WP_425345563.1">
    <property type="nucleotide sequence ID" value="NZ_JBGUBD010000005.1"/>
</dbReference>
<evidence type="ECO:0000256" key="1">
    <source>
        <dbReference type="SAM" id="MobiDB-lite"/>
    </source>
</evidence>
<accession>A0ABV4U4V9</accession>
<dbReference type="InterPro" id="IPR011009">
    <property type="entry name" value="Kinase-like_dom_sf"/>
</dbReference>
<organism evidence="2 3">
    <name type="scientific">Natronomicrosphaera hydrolytica</name>
    <dbReference type="NCBI Taxonomy" id="3242702"/>
    <lineage>
        <taxon>Bacteria</taxon>
        <taxon>Pseudomonadati</taxon>
        <taxon>Planctomycetota</taxon>
        <taxon>Phycisphaerae</taxon>
        <taxon>Phycisphaerales</taxon>
        <taxon>Phycisphaeraceae</taxon>
        <taxon>Natronomicrosphaera</taxon>
    </lineage>
</organism>
<feature type="region of interest" description="Disordered" evidence="1">
    <location>
        <begin position="267"/>
        <end position="287"/>
    </location>
</feature>
<comment type="caution">
    <text evidence="2">The sequence shown here is derived from an EMBL/GenBank/DDBJ whole genome shotgun (WGS) entry which is preliminary data.</text>
</comment>
<name>A0ABV4U4V9_9BACT</name>
<evidence type="ECO:0000313" key="2">
    <source>
        <dbReference type="EMBL" id="MFA9478637.1"/>
    </source>
</evidence>
<proteinExistence type="predicted"/>
<dbReference type="EMBL" id="JBGUBD010000005">
    <property type="protein sequence ID" value="MFA9478637.1"/>
    <property type="molecule type" value="Genomic_DNA"/>
</dbReference>